<evidence type="ECO:0000313" key="1">
    <source>
        <dbReference type="EMBL" id="MBU3065987.1"/>
    </source>
</evidence>
<dbReference type="Gene3D" id="1.10.10.10">
    <property type="entry name" value="Winged helix-like DNA-binding domain superfamily/Winged helix DNA-binding domain"/>
    <property type="match status" value="1"/>
</dbReference>
<dbReference type="SUPFAM" id="SSF88659">
    <property type="entry name" value="Sigma3 and sigma4 domains of RNA polymerase sigma factors"/>
    <property type="match status" value="1"/>
</dbReference>
<keyword evidence="2" id="KW-1185">Reference proteome</keyword>
<gene>
    <name evidence="1" type="ORF">KO481_31255</name>
</gene>
<reference evidence="1 2" key="1">
    <citation type="submission" date="2021-06" db="EMBL/GenBank/DDBJ databases">
        <title>Actinomycetes sequencing.</title>
        <authorList>
            <person name="Shan Q."/>
        </authorList>
    </citation>
    <scope>NUCLEOTIDE SEQUENCE [LARGE SCALE GENOMIC DNA]</scope>
    <source>
        <strain evidence="1 2">NEAU-G5</strain>
    </source>
</reference>
<dbReference type="InterPro" id="IPR013324">
    <property type="entry name" value="RNA_pol_sigma_r3/r4-like"/>
</dbReference>
<dbReference type="EMBL" id="JAHKNI010000012">
    <property type="protein sequence ID" value="MBU3065987.1"/>
    <property type="molecule type" value="Genomic_DNA"/>
</dbReference>
<comment type="caution">
    <text evidence="1">The sequence shown here is derived from an EMBL/GenBank/DDBJ whole genome shotgun (WGS) entry which is preliminary data.</text>
</comment>
<dbReference type="Proteomes" id="UP000733379">
    <property type="component" value="Unassembled WGS sequence"/>
</dbReference>
<evidence type="ECO:0000313" key="2">
    <source>
        <dbReference type="Proteomes" id="UP000733379"/>
    </source>
</evidence>
<name>A0ABS6B6P9_9NOCA</name>
<protein>
    <recommendedName>
        <fullName evidence="3">RNA polymerase sigma-70 region 4 domain-containing protein</fullName>
    </recommendedName>
</protein>
<dbReference type="InterPro" id="IPR036388">
    <property type="entry name" value="WH-like_DNA-bd_sf"/>
</dbReference>
<sequence>MTDGHTALPDDLEDTVTVDLEHSDETLAAMVAEQAQERPRDGELMTLRLGLDGERPETLTLLGARYELSRDRVRQVYTRAAGQLVRRVQATGHPSTEVFAARYPVGWGDQRLIRTLLAEIYATDADIAAQDLAYLRLRLAGHALLDAKRLAGFVFQRIAGWQQRGRWHPGTPRAAESVTGQLNPLLRRVEWATGSPAPLPELPLTTIDSADDARGSIFSDTLGRETSFDTALEARLLRMLDESDQVAAYTERPAAVEYCLDGVERVHCPTVAARLTDGRAVLIDAVPLARIAVHGNRIKLAATRATAHEHGWGHLVFTGSRIGEPDLRAHTVPAQHENILRNRLAQGPLAWDEFQGYAQEFGVGITDLAAMALRHDWRWERGPFRLSAPAPSAP</sequence>
<evidence type="ECO:0008006" key="3">
    <source>
        <dbReference type="Google" id="ProtNLM"/>
    </source>
</evidence>
<proteinExistence type="predicted"/>
<accession>A0ABS6B6P9</accession>
<organism evidence="1 2">
    <name type="scientific">Nocardia albiluteola</name>
    <dbReference type="NCBI Taxonomy" id="2842303"/>
    <lineage>
        <taxon>Bacteria</taxon>
        <taxon>Bacillati</taxon>
        <taxon>Actinomycetota</taxon>
        <taxon>Actinomycetes</taxon>
        <taxon>Mycobacteriales</taxon>
        <taxon>Nocardiaceae</taxon>
        <taxon>Nocardia</taxon>
    </lineage>
</organism>